<organism evidence="1 2">
    <name type="scientific">Psilocybe cyanescens</name>
    <dbReference type="NCBI Taxonomy" id="93625"/>
    <lineage>
        <taxon>Eukaryota</taxon>
        <taxon>Fungi</taxon>
        <taxon>Dikarya</taxon>
        <taxon>Basidiomycota</taxon>
        <taxon>Agaricomycotina</taxon>
        <taxon>Agaricomycetes</taxon>
        <taxon>Agaricomycetidae</taxon>
        <taxon>Agaricales</taxon>
        <taxon>Agaricineae</taxon>
        <taxon>Strophariaceae</taxon>
        <taxon>Psilocybe</taxon>
    </lineage>
</organism>
<accession>A0A409WMH2</accession>
<gene>
    <name evidence="1" type="ORF">CVT25_003490</name>
</gene>
<reference evidence="1 2" key="1">
    <citation type="journal article" date="2018" name="Evol. Lett.">
        <title>Horizontal gene cluster transfer increased hallucinogenic mushroom diversity.</title>
        <authorList>
            <person name="Reynolds H.T."/>
            <person name="Vijayakumar V."/>
            <person name="Gluck-Thaler E."/>
            <person name="Korotkin H.B."/>
            <person name="Matheny P.B."/>
            <person name="Slot J.C."/>
        </authorList>
    </citation>
    <scope>NUCLEOTIDE SEQUENCE [LARGE SCALE GENOMIC DNA]</scope>
    <source>
        <strain evidence="1 2">2631</strain>
    </source>
</reference>
<evidence type="ECO:0000313" key="1">
    <source>
        <dbReference type="EMBL" id="PPQ79610.1"/>
    </source>
</evidence>
<dbReference type="AlphaFoldDB" id="A0A409WMH2"/>
<sequence length="72" mass="8413">MSLDNLHPLDRQAYTDSLLAQYPVIPKEFHERDLFGRVYTADFLERETLVVIPDERQTCECSDDSDDSDDDF</sequence>
<dbReference type="Proteomes" id="UP000283269">
    <property type="component" value="Unassembled WGS sequence"/>
</dbReference>
<proteinExistence type="predicted"/>
<protein>
    <submittedName>
        <fullName evidence="1">Uncharacterized protein</fullName>
    </submittedName>
</protein>
<evidence type="ECO:0000313" key="2">
    <source>
        <dbReference type="Proteomes" id="UP000283269"/>
    </source>
</evidence>
<dbReference type="InParanoid" id="A0A409WMH2"/>
<keyword evidence="2" id="KW-1185">Reference proteome</keyword>
<comment type="caution">
    <text evidence="1">The sequence shown here is derived from an EMBL/GenBank/DDBJ whole genome shotgun (WGS) entry which is preliminary data.</text>
</comment>
<name>A0A409WMH2_PSICY</name>
<dbReference type="EMBL" id="NHYD01003371">
    <property type="protein sequence ID" value="PPQ79610.1"/>
    <property type="molecule type" value="Genomic_DNA"/>
</dbReference>